<proteinExistence type="predicted"/>
<keyword evidence="1 3" id="KW-0853">WD repeat</keyword>
<evidence type="ECO:0000256" key="2">
    <source>
        <dbReference type="ARBA" id="ARBA00022737"/>
    </source>
</evidence>
<evidence type="ECO:0000313" key="6">
    <source>
        <dbReference type="EMBL" id="CCD16105.1"/>
    </source>
</evidence>
<feature type="compositionally biased region" description="Polar residues" evidence="5">
    <location>
        <begin position="66"/>
        <end position="81"/>
    </location>
</feature>
<dbReference type="PANTHER" id="PTHR19854:SF1">
    <property type="entry name" value="GUANINE NUCLEOTIDE-BINDING PROTEIN SUBUNIT BETA-LIKE PROTEIN 1"/>
    <property type="match status" value="1"/>
</dbReference>
<dbReference type="SMART" id="SM00320">
    <property type="entry name" value="WD40"/>
    <property type="match status" value="3"/>
</dbReference>
<feature type="compositionally biased region" description="Basic and acidic residues" evidence="5">
    <location>
        <begin position="186"/>
        <end position="196"/>
    </location>
</feature>
<dbReference type="SUPFAM" id="SSF50978">
    <property type="entry name" value="WD40 repeat-like"/>
    <property type="match status" value="1"/>
</dbReference>
<organism evidence="6 7">
    <name type="scientific">Trypanosoma congolense (strain IL3000)</name>
    <dbReference type="NCBI Taxonomy" id="1068625"/>
    <lineage>
        <taxon>Eukaryota</taxon>
        <taxon>Discoba</taxon>
        <taxon>Euglenozoa</taxon>
        <taxon>Kinetoplastea</taxon>
        <taxon>Metakinetoplastina</taxon>
        <taxon>Trypanosomatida</taxon>
        <taxon>Trypanosomatidae</taxon>
        <taxon>Trypanosoma</taxon>
        <taxon>Nannomonas</taxon>
    </lineage>
</organism>
<feature type="repeat" description="WD" evidence="3">
    <location>
        <begin position="384"/>
        <end position="423"/>
    </location>
</feature>
<feature type="compositionally biased region" description="Pro residues" evidence="5">
    <location>
        <begin position="148"/>
        <end position="157"/>
    </location>
</feature>
<protein>
    <submittedName>
        <fullName evidence="6">WGS project CAEQ00000000 data, annotated contig 405</fullName>
    </submittedName>
</protein>
<dbReference type="InterPro" id="IPR015943">
    <property type="entry name" value="WD40/YVTN_repeat-like_dom_sf"/>
</dbReference>
<evidence type="ECO:0000313" key="7">
    <source>
        <dbReference type="Proteomes" id="UP000000702"/>
    </source>
</evidence>
<feature type="compositionally biased region" description="Polar residues" evidence="5">
    <location>
        <begin position="109"/>
        <end position="132"/>
    </location>
</feature>
<feature type="coiled-coil region" evidence="4">
    <location>
        <begin position="827"/>
        <end position="885"/>
    </location>
</feature>
<accession>F9WFM9</accession>
<keyword evidence="2" id="KW-0677">Repeat</keyword>
<dbReference type="AlphaFoldDB" id="F9WFM9"/>
<comment type="caution">
    <text evidence="6">The sequence shown here is derived from an EMBL/GenBank/DDBJ whole genome shotgun (WGS) entry which is preliminary data.</text>
</comment>
<dbReference type="PROSITE" id="PS50082">
    <property type="entry name" value="WD_REPEATS_2"/>
    <property type="match status" value="1"/>
</dbReference>
<feature type="region of interest" description="Disordered" evidence="5">
    <location>
        <begin position="105"/>
        <end position="200"/>
    </location>
</feature>
<sequence length="1087" mass="122949">MQMPIRSEVTSRYKWKEAPSLSPTAGRSGRHLPESKSKAVERKSDVVRRQSITVAIHPSRTTITAIPNRTSASSEVLTSRSRAAATPYRGSHLEQRVRSVLSPVEVSPLGSTHSSPRLRRTSSMQLPTSGRCTSVRRPISSRRRSIPGPMPTRPTIPLPTASSEAPATHPPERATCSSSAPAEPTPQDRPREDVKHNSVPFSISGHYSRAVVVNASASVWAANEETGSIDIFSGVSGDFSGHIAPRQLSKPPGMLLQNCNFSMPTALKASTHHVWVGYDDGTVVVYDHLCISVVTSGCFHSTPVVSFCTMAGDITVSGSSDMTLVRWDKEEKNFEAITRIVGVPEPQQALTCIASFGEKIVLCGTTTGNVVAVDCAVGMQAAMLRKHESRVNALVVMDNLLFSAAEESCVNVWSLRNENSSAGTAFQSCCQLLRSISVRMTVRDLAPHHGSRSLWVAYLDGTIERWSANPDDGFGSEQVIRDGVVEMDGSQQRLEVLSLHCMGTAETMRVLALGSNGISKVWCGHRNQVEESLRESIKSLNDIISNDTAEAAAWEAKAQKLRQKELKRKGKYTALLGNIFERQLLFSYYVRWRTRVSRNIARKRQYKDLCVGLEGRHRFLLTRRYFTMWCGLHEREQRHKQQKVLSDLLQKTSLQIWVKKLLCKWQSCACERRMTRHRGRVAEALEKVCNALLLEKFYIRWRHHERKGQTPLSREKLDMLESKARERVQRHVFEEWRLVQASPGSKGARALPKPSTSNGAKIAEVYHKVVMERHRRRIYDMWNHLATRRRTMLLLTSVAKSKELQLNRETMYRVYMVWQLFVQKRRLIVMSKEVQQVEKQLRHAEETNADIFDRLQLQKRLDQLRRQHDSEARQLQEELARAQELIMNRDSVRQCVGQPECKNSAEDDEVSPSGMFVTPSRSSPQAFFSPVVLRKMPILEAMEYVMTRLKGIALNLYTDMGLFRQIRDRLKCGSTPAAIFLEGFNEVKRLVVSLSKKRSTASWRSGERWALTTESFENVRNLPCTSVVQGIKSMVLAYDMLNTSDLENLAATREEIVENIDLLFNLWKACYAARKPVLPVNNRVSVR</sequence>
<dbReference type="PANTHER" id="PTHR19854">
    <property type="entry name" value="TRANSDUCIN BETA-LIKE 3"/>
    <property type="match status" value="1"/>
</dbReference>
<feature type="region of interest" description="Disordered" evidence="5">
    <location>
        <begin position="66"/>
        <end position="91"/>
    </location>
</feature>
<dbReference type="Proteomes" id="UP000000702">
    <property type="component" value="Unassembled WGS sequence"/>
</dbReference>
<keyword evidence="4" id="KW-0175">Coiled coil</keyword>
<dbReference type="Gene3D" id="2.130.10.10">
    <property type="entry name" value="YVTN repeat-like/Quinoprotein amine dehydrogenase"/>
    <property type="match status" value="1"/>
</dbReference>
<reference evidence="6 7" key="2">
    <citation type="journal article" date="2012" name="Proc. Natl. Acad. Sci. U.S.A.">
        <title>Antigenic diversity is generated by distinct evolutionary mechanisms in African trypanosome species.</title>
        <authorList>
            <person name="Jackson A.P."/>
            <person name="Berry A."/>
            <person name="Aslett M."/>
            <person name="Allison H.C."/>
            <person name="Burton P."/>
            <person name="Vavrova-Anderson J."/>
            <person name="Brown R."/>
            <person name="Browne H."/>
            <person name="Corton N."/>
            <person name="Hauser H."/>
            <person name="Gamble J."/>
            <person name="Gilderthorp R."/>
            <person name="Marcello L."/>
            <person name="McQuillan J."/>
            <person name="Otto T.D."/>
            <person name="Quail M.A."/>
            <person name="Sanders M.J."/>
            <person name="van Tonder A."/>
            <person name="Ginger M.L."/>
            <person name="Field M.C."/>
            <person name="Barry J.D."/>
            <person name="Hertz-Fowler C."/>
            <person name="Berriman M."/>
        </authorList>
    </citation>
    <scope>NUCLEOTIDE SEQUENCE [LARGE SCALE GENOMIC DNA]</scope>
    <source>
        <strain evidence="6 7">IL3000</strain>
    </source>
</reference>
<gene>
    <name evidence="6" type="ORF">TCIL3000_0_10620</name>
</gene>
<name>F9WFM9_TRYCI</name>
<dbReference type="InterPro" id="IPR001680">
    <property type="entry name" value="WD40_rpt"/>
</dbReference>
<reference evidence="7" key="1">
    <citation type="submission" date="2011-07" db="EMBL/GenBank/DDBJ databases">
        <title>Divergent evolution of antigenic variation in African trypanosomes.</title>
        <authorList>
            <person name="Jackson A.P."/>
            <person name="Berry A."/>
            <person name="Allison H.C."/>
            <person name="Burton P."/>
            <person name="Anderson J."/>
            <person name="Aslett M."/>
            <person name="Brown R."/>
            <person name="Corton N."/>
            <person name="Harris D."/>
            <person name="Hauser H."/>
            <person name="Gamble J."/>
            <person name="Gilderthorp R."/>
            <person name="McQuillan J."/>
            <person name="Quail M.A."/>
            <person name="Sanders M."/>
            <person name="Van Tonder A."/>
            <person name="Ginger M.L."/>
            <person name="Donelson J.E."/>
            <person name="Field M.C."/>
            <person name="Barry J.D."/>
            <person name="Berriman M."/>
            <person name="Hertz-Fowler C."/>
        </authorList>
    </citation>
    <scope>NUCLEOTIDE SEQUENCE [LARGE SCALE GENOMIC DNA]</scope>
    <source>
        <strain evidence="7">IL3000</strain>
    </source>
</reference>
<feature type="compositionally biased region" description="Basic and acidic residues" evidence="5">
    <location>
        <begin position="31"/>
        <end position="46"/>
    </location>
</feature>
<keyword evidence="7" id="KW-1185">Reference proteome</keyword>
<dbReference type="VEuPathDB" id="TriTrypDB:TcIL3000_0_10620"/>
<evidence type="ECO:0000256" key="5">
    <source>
        <dbReference type="SAM" id="MobiDB-lite"/>
    </source>
</evidence>
<evidence type="ECO:0000256" key="4">
    <source>
        <dbReference type="SAM" id="Coils"/>
    </source>
</evidence>
<dbReference type="OMA" id="RVCCGFE"/>
<dbReference type="EMBL" id="CAEQ01002165">
    <property type="protein sequence ID" value="CCD16105.1"/>
    <property type="molecule type" value="Genomic_DNA"/>
</dbReference>
<dbReference type="InterPro" id="IPR036322">
    <property type="entry name" value="WD40_repeat_dom_sf"/>
</dbReference>
<feature type="region of interest" description="Disordered" evidence="5">
    <location>
        <begin position="1"/>
        <end position="46"/>
    </location>
</feature>
<evidence type="ECO:0000256" key="3">
    <source>
        <dbReference type="PROSITE-ProRule" id="PRU00221"/>
    </source>
</evidence>
<evidence type="ECO:0000256" key="1">
    <source>
        <dbReference type="ARBA" id="ARBA00022574"/>
    </source>
</evidence>